<evidence type="ECO:0000256" key="1">
    <source>
        <dbReference type="ARBA" id="ARBA00004651"/>
    </source>
</evidence>
<evidence type="ECO:0000256" key="6">
    <source>
        <dbReference type="ARBA" id="ARBA00022989"/>
    </source>
</evidence>
<evidence type="ECO:0000256" key="3">
    <source>
        <dbReference type="ARBA" id="ARBA00022606"/>
    </source>
</evidence>
<keyword evidence="7 10" id="KW-0472">Membrane</keyword>
<proteinExistence type="evidence at transcript level"/>
<evidence type="ECO:0000256" key="4">
    <source>
        <dbReference type="ARBA" id="ARBA00022692"/>
    </source>
</evidence>
<keyword evidence="6 10" id="KW-1133">Transmembrane helix</keyword>
<evidence type="ECO:0000256" key="9">
    <source>
        <dbReference type="ARBA" id="ARBA00023224"/>
    </source>
</evidence>
<keyword evidence="3 10" id="KW-0716">Sensory transduction</keyword>
<feature type="transmembrane region" description="Helical" evidence="10">
    <location>
        <begin position="177"/>
        <end position="204"/>
    </location>
</feature>
<dbReference type="Pfam" id="PF02949">
    <property type="entry name" value="7tm_6"/>
    <property type="match status" value="1"/>
</dbReference>
<comment type="caution">
    <text evidence="10">Lacks conserved residue(s) required for the propagation of feature annotation.</text>
</comment>
<dbReference type="PANTHER" id="PTHR21137">
    <property type="entry name" value="ODORANT RECEPTOR"/>
    <property type="match status" value="1"/>
</dbReference>
<keyword evidence="8 10" id="KW-0675">Receptor</keyword>
<dbReference type="GO" id="GO:0005886">
    <property type="term" value="C:plasma membrane"/>
    <property type="evidence" value="ECO:0007669"/>
    <property type="project" value="UniProtKB-SubCell"/>
</dbReference>
<dbReference type="InterPro" id="IPR004117">
    <property type="entry name" value="7tm6_olfct_rcpt"/>
</dbReference>
<feature type="transmembrane region" description="Helical" evidence="10">
    <location>
        <begin position="299"/>
        <end position="318"/>
    </location>
</feature>
<evidence type="ECO:0000256" key="8">
    <source>
        <dbReference type="ARBA" id="ARBA00023170"/>
    </source>
</evidence>
<dbReference type="GO" id="GO:0005549">
    <property type="term" value="F:odorant binding"/>
    <property type="evidence" value="ECO:0007669"/>
    <property type="project" value="InterPro"/>
</dbReference>
<dbReference type="GO" id="GO:0004984">
    <property type="term" value="F:olfactory receptor activity"/>
    <property type="evidence" value="ECO:0007669"/>
    <property type="project" value="InterPro"/>
</dbReference>
<evidence type="ECO:0000256" key="7">
    <source>
        <dbReference type="ARBA" id="ARBA00023136"/>
    </source>
</evidence>
<feature type="transmembrane region" description="Helical" evidence="10">
    <location>
        <begin position="73"/>
        <end position="92"/>
    </location>
</feature>
<evidence type="ECO:0000256" key="2">
    <source>
        <dbReference type="ARBA" id="ARBA00022475"/>
    </source>
</evidence>
<gene>
    <name evidence="11" type="primary">OR</name>
</gene>
<evidence type="ECO:0000256" key="10">
    <source>
        <dbReference type="RuleBase" id="RU351113"/>
    </source>
</evidence>
<keyword evidence="9 10" id="KW-0807">Transducer</keyword>
<dbReference type="AlphaFoldDB" id="A0A223HD49"/>
<reference evidence="11" key="1">
    <citation type="journal article" date="2017" name="Sci. Rep.">
        <title>Antennal transcriptomes of three tortricid moths reveal putative conserved chemosensory receptors for social and habitat olfactory cues.</title>
        <authorList>
            <person name="Gonzalez F."/>
            <person name="Witzgall P."/>
            <person name="Walker W.B."/>
        </authorList>
    </citation>
    <scope>NUCLEOTIDE SEQUENCE</scope>
</reference>
<dbReference type="EMBL" id="KY283651">
    <property type="protein sequence ID" value="AST36310.1"/>
    <property type="molecule type" value="mRNA"/>
</dbReference>
<feature type="transmembrane region" description="Helical" evidence="10">
    <location>
        <begin position="125"/>
        <end position="143"/>
    </location>
</feature>
<accession>A0A223HD49</accession>
<name>A0A223HD49_9NEOP</name>
<comment type="subcellular location">
    <subcellularLocation>
        <location evidence="1 10">Cell membrane</location>
        <topology evidence="1 10">Multi-pass membrane protein</topology>
    </subcellularLocation>
</comment>
<dbReference type="PANTHER" id="PTHR21137:SF35">
    <property type="entry name" value="ODORANT RECEPTOR 19A-RELATED"/>
    <property type="match status" value="1"/>
</dbReference>
<keyword evidence="5 10" id="KW-0552">Olfaction</keyword>
<feature type="transmembrane region" description="Helical" evidence="10">
    <location>
        <begin position="262"/>
        <end position="287"/>
    </location>
</feature>
<keyword evidence="2" id="KW-1003">Cell membrane</keyword>
<protein>
    <recommendedName>
        <fullName evidence="10">Odorant receptor</fullName>
    </recommendedName>
</protein>
<evidence type="ECO:0000313" key="11">
    <source>
        <dbReference type="EMBL" id="AST36310.1"/>
    </source>
</evidence>
<organism evidence="11">
    <name type="scientific">Cydia fagiglandana</name>
    <dbReference type="NCBI Taxonomy" id="1458189"/>
    <lineage>
        <taxon>Eukaryota</taxon>
        <taxon>Metazoa</taxon>
        <taxon>Ecdysozoa</taxon>
        <taxon>Arthropoda</taxon>
        <taxon>Hexapoda</taxon>
        <taxon>Insecta</taxon>
        <taxon>Pterygota</taxon>
        <taxon>Neoptera</taxon>
        <taxon>Endopterygota</taxon>
        <taxon>Lepidoptera</taxon>
        <taxon>Glossata</taxon>
        <taxon>Ditrysia</taxon>
        <taxon>Tortricoidea</taxon>
        <taxon>Tortricidae</taxon>
        <taxon>Olethreutinae</taxon>
        <taxon>Grapholitini</taxon>
        <taxon>Cydia</taxon>
    </lineage>
</organism>
<sequence length="398" mass="45469">MKNYYILKDLCRKIYLAGAGDFWFEEGEISKGKSLRYQLLCILLFSIYISMTVLEIIGVFFGDMPDDERSDCTTFAVSHTIVLGKMFSVIYNRKRVKELNRKLVEICKDHEDEHRLAENYKIIKINVTAYAVSVYGSFVFFLYEGIRKMMTGSHFITIVTYWPYYEDNSAIAITFRFFTTGVLVVMMATMICIDSFAMVTLIMYKYKFITLRYYLEGLREQFDINNYAGNEEYATDQLHSGLIEGIKMHSNLIRLSKDIDRCVGAVLALQVCLSSGSAVSLLLQLALSKNITVGAQLKIILFVGALYFLLALFLCNAGEITYQASLLSDSIFYCGWHASSMRRDIRRLVLFSCAAAQRPIVMKAFNMLELTYGTFIQVVRGTYSVFALIYAQNESTTE</sequence>
<comment type="similarity">
    <text evidence="10">Belongs to the insect chemoreceptor superfamily. Heteromeric odorant receptor channel (TC 1.A.69) family.</text>
</comment>
<dbReference type="GO" id="GO:0007165">
    <property type="term" value="P:signal transduction"/>
    <property type="evidence" value="ECO:0007669"/>
    <property type="project" value="UniProtKB-KW"/>
</dbReference>
<feature type="transmembrane region" description="Helical" evidence="10">
    <location>
        <begin position="39"/>
        <end position="61"/>
    </location>
</feature>
<keyword evidence="4 10" id="KW-0812">Transmembrane</keyword>
<evidence type="ECO:0000256" key="5">
    <source>
        <dbReference type="ARBA" id="ARBA00022725"/>
    </source>
</evidence>